<proteinExistence type="predicted"/>
<sequence length="183" mass="20980">IFRMLRIYPVAEKGLNVRKKEYSNVVENSIRIGAIMVYSALTCNPADGYTDIEGKKWAESEENIELDCDPSPCGYRDTRYCDKWTKLPEGYKCASEYNPFKRKPVDPNLLSCGENEVFLIRNSIFDGKLRYHSDGAWYKIGDSSRNEAISSRGVQDVICVVNLCIECSELEWSRSGLSWFMNK</sequence>
<name>A0AAV5WNR3_9BILA</name>
<organism evidence="1 2">
    <name type="scientific">Pristionchus fissidentatus</name>
    <dbReference type="NCBI Taxonomy" id="1538716"/>
    <lineage>
        <taxon>Eukaryota</taxon>
        <taxon>Metazoa</taxon>
        <taxon>Ecdysozoa</taxon>
        <taxon>Nematoda</taxon>
        <taxon>Chromadorea</taxon>
        <taxon>Rhabditida</taxon>
        <taxon>Rhabditina</taxon>
        <taxon>Diplogasteromorpha</taxon>
        <taxon>Diplogasteroidea</taxon>
        <taxon>Neodiplogasteridae</taxon>
        <taxon>Pristionchus</taxon>
    </lineage>
</organism>
<accession>A0AAV5WNR3</accession>
<gene>
    <name evidence="1" type="ORF">PFISCL1PPCAC_24949</name>
</gene>
<reference evidence="1" key="1">
    <citation type="submission" date="2023-10" db="EMBL/GenBank/DDBJ databases">
        <title>Genome assembly of Pristionchus species.</title>
        <authorList>
            <person name="Yoshida K."/>
            <person name="Sommer R.J."/>
        </authorList>
    </citation>
    <scope>NUCLEOTIDE SEQUENCE</scope>
    <source>
        <strain evidence="1">RS5133</strain>
    </source>
</reference>
<protein>
    <submittedName>
        <fullName evidence="1">Uncharacterized protein</fullName>
    </submittedName>
</protein>
<feature type="non-terminal residue" evidence="1">
    <location>
        <position position="1"/>
    </location>
</feature>
<evidence type="ECO:0000313" key="1">
    <source>
        <dbReference type="EMBL" id="GMT33652.1"/>
    </source>
</evidence>
<dbReference type="Proteomes" id="UP001432322">
    <property type="component" value="Unassembled WGS sequence"/>
</dbReference>
<evidence type="ECO:0000313" key="2">
    <source>
        <dbReference type="Proteomes" id="UP001432322"/>
    </source>
</evidence>
<comment type="caution">
    <text evidence="1">The sequence shown here is derived from an EMBL/GenBank/DDBJ whole genome shotgun (WGS) entry which is preliminary data.</text>
</comment>
<dbReference type="EMBL" id="BTSY01000006">
    <property type="protein sequence ID" value="GMT33652.1"/>
    <property type="molecule type" value="Genomic_DNA"/>
</dbReference>
<dbReference type="AlphaFoldDB" id="A0AAV5WNR3"/>
<keyword evidence="2" id="KW-1185">Reference proteome</keyword>